<dbReference type="STRING" id="579105.SAMN04488096_1149"/>
<evidence type="ECO:0000313" key="2">
    <source>
        <dbReference type="EMBL" id="SHJ23209.1"/>
    </source>
</evidence>
<accession>A0A1M6HLZ0</accession>
<reference evidence="2 3" key="1">
    <citation type="submission" date="2016-11" db="EMBL/GenBank/DDBJ databases">
        <authorList>
            <person name="Jaros S."/>
            <person name="Januszkiewicz K."/>
            <person name="Wedrychowicz H."/>
        </authorList>
    </citation>
    <scope>NUCLEOTIDE SEQUENCE [LARGE SCALE GENOMIC DNA]</scope>
    <source>
        <strain evidence="2 3">DSM 21425</strain>
    </source>
</reference>
<dbReference type="OrthoDB" id="1494441at2"/>
<name>A0A1M6HLZ0_9FLAO</name>
<dbReference type="EMBL" id="FQYY01000014">
    <property type="protein sequence ID" value="SHJ23209.1"/>
    <property type="molecule type" value="Genomic_DNA"/>
</dbReference>
<evidence type="ECO:0000259" key="1">
    <source>
        <dbReference type="Pfam" id="PF24722"/>
    </source>
</evidence>
<evidence type="ECO:0000313" key="3">
    <source>
        <dbReference type="Proteomes" id="UP000184225"/>
    </source>
</evidence>
<sequence length="160" mass="19200">MNVIEPKYKYKEIEKVFEKLISGNVELTEHFTKEVDLSDYNQKDNIPYVDIGSISRFIVEKKIENETSDLGLFFENVEEIYKNGDKDVRNFIVVGLFEGIQNIGGEEIEYYKSFNQWLKPETQEAWNRIIDYWEGTEWRISKDERKKREKETQKILNKKK</sequence>
<gene>
    <name evidence="2" type="ORF">SAMN04488096_1149</name>
</gene>
<dbReference type="Proteomes" id="UP000184225">
    <property type="component" value="Unassembled WGS sequence"/>
</dbReference>
<organism evidence="2 3">
    <name type="scientific">Mesonia phycicola</name>
    <dbReference type="NCBI Taxonomy" id="579105"/>
    <lineage>
        <taxon>Bacteria</taxon>
        <taxon>Pseudomonadati</taxon>
        <taxon>Bacteroidota</taxon>
        <taxon>Flavobacteriia</taxon>
        <taxon>Flavobacteriales</taxon>
        <taxon>Flavobacteriaceae</taxon>
        <taxon>Mesonia</taxon>
    </lineage>
</organism>
<keyword evidence="3" id="KW-1185">Reference proteome</keyword>
<proteinExistence type="predicted"/>
<dbReference type="RefSeq" id="WP_073153664.1">
    <property type="nucleotide sequence ID" value="NZ_FQYY01000014.1"/>
</dbReference>
<dbReference type="AlphaFoldDB" id="A0A1M6HLZ0"/>
<dbReference type="InterPro" id="IPR056091">
    <property type="entry name" value="DUF7674"/>
</dbReference>
<dbReference type="Pfam" id="PF24722">
    <property type="entry name" value="DUF7674"/>
    <property type="match status" value="1"/>
</dbReference>
<feature type="domain" description="DUF7674" evidence="1">
    <location>
        <begin position="26"/>
        <end position="134"/>
    </location>
</feature>
<protein>
    <recommendedName>
        <fullName evidence="1">DUF7674 domain-containing protein</fullName>
    </recommendedName>
</protein>